<dbReference type="NCBIfam" id="TIGR00005">
    <property type="entry name" value="rluA_subfam"/>
    <property type="match status" value="1"/>
</dbReference>
<dbReference type="OrthoDB" id="9807829at2"/>
<dbReference type="PROSITE" id="PS01129">
    <property type="entry name" value="PSI_RLU"/>
    <property type="match status" value="1"/>
</dbReference>
<dbReference type="InterPro" id="IPR006224">
    <property type="entry name" value="PsdUridine_synth_RluA-like_CS"/>
</dbReference>
<dbReference type="InterPro" id="IPR020103">
    <property type="entry name" value="PsdUridine_synth_cat_dom_sf"/>
</dbReference>
<dbReference type="Pfam" id="PF00849">
    <property type="entry name" value="PseudoU_synth_2"/>
    <property type="match status" value="1"/>
</dbReference>
<keyword evidence="3" id="KW-0819">tRNA processing</keyword>
<dbReference type="SUPFAM" id="SSF55120">
    <property type="entry name" value="Pseudouridine synthase"/>
    <property type="match status" value="1"/>
</dbReference>
<comment type="similarity">
    <text evidence="1 9">Belongs to the pseudouridine synthase RluA family.</text>
</comment>
<name>Q1N0M5_9GAMM</name>
<evidence type="ECO:0000313" key="12">
    <source>
        <dbReference type="Proteomes" id="UP000004263"/>
    </source>
</evidence>
<dbReference type="InterPro" id="IPR006225">
    <property type="entry name" value="PsdUridine_synth_RluC/D"/>
</dbReference>
<dbReference type="InterPro" id="IPR006145">
    <property type="entry name" value="PsdUridine_synth_RsuA/RluA"/>
</dbReference>
<evidence type="ECO:0000256" key="2">
    <source>
        <dbReference type="ARBA" id="ARBA00022552"/>
    </source>
</evidence>
<dbReference type="EC" id="5.4.99.-" evidence="9"/>
<feature type="active site" evidence="8">
    <location>
        <position position="48"/>
    </location>
</feature>
<feature type="domain" description="Pseudouridine synthase RsuA/RluA-like" evidence="10">
    <location>
        <begin position="9"/>
        <end position="152"/>
    </location>
</feature>
<organism evidence="11 12">
    <name type="scientific">Bermanella marisrubri</name>
    <dbReference type="NCBI Taxonomy" id="207949"/>
    <lineage>
        <taxon>Bacteria</taxon>
        <taxon>Pseudomonadati</taxon>
        <taxon>Pseudomonadota</taxon>
        <taxon>Gammaproteobacteria</taxon>
        <taxon>Oceanospirillales</taxon>
        <taxon>Oceanospirillaceae</taxon>
        <taxon>Bermanella</taxon>
    </lineage>
</organism>
<dbReference type="GO" id="GO:0160151">
    <property type="term" value="F:tRNA pseudouridine(32) synthase activity"/>
    <property type="evidence" value="ECO:0007669"/>
    <property type="project" value="UniProtKB-EC"/>
</dbReference>
<evidence type="ECO:0000259" key="10">
    <source>
        <dbReference type="Pfam" id="PF00849"/>
    </source>
</evidence>
<comment type="function">
    <text evidence="7">Dual specificity enzyme that catalyzes the synthesis of pseudouridine from uracil-746 in 23S ribosomal RNA and from uracil-32 in the anticodon stem and loop of transfer RNAs.</text>
</comment>
<keyword evidence="4 9" id="KW-0413">Isomerase</keyword>
<protein>
    <recommendedName>
        <fullName evidence="9">Pseudouridine synthase</fullName>
        <ecNumber evidence="9">5.4.99.-</ecNumber>
    </recommendedName>
</protein>
<comment type="catalytic activity">
    <reaction evidence="6">
        <text>uridine(746) in 23S rRNA = pseudouridine(746) in 23S rRNA</text>
        <dbReference type="Rhea" id="RHEA:42548"/>
        <dbReference type="Rhea" id="RHEA-COMP:10109"/>
        <dbReference type="Rhea" id="RHEA-COMP:10110"/>
        <dbReference type="ChEBI" id="CHEBI:65314"/>
        <dbReference type="ChEBI" id="CHEBI:65315"/>
        <dbReference type="EC" id="5.4.99.29"/>
    </reaction>
</comment>
<evidence type="ECO:0000256" key="3">
    <source>
        <dbReference type="ARBA" id="ARBA00022694"/>
    </source>
</evidence>
<dbReference type="GO" id="GO:0008033">
    <property type="term" value="P:tRNA processing"/>
    <property type="evidence" value="ECO:0007669"/>
    <property type="project" value="UniProtKB-KW"/>
</dbReference>
<accession>Q1N0M5</accession>
<keyword evidence="2" id="KW-0698">rRNA processing</keyword>
<evidence type="ECO:0000256" key="8">
    <source>
        <dbReference type="PIRSR" id="PIRSR606225-1"/>
    </source>
</evidence>
<dbReference type="GO" id="GO:0160142">
    <property type="term" value="F:23S rRNA pseudouridine(746) synthase activity"/>
    <property type="evidence" value="ECO:0007669"/>
    <property type="project" value="UniProtKB-EC"/>
</dbReference>
<dbReference type="Proteomes" id="UP000004263">
    <property type="component" value="Unassembled WGS sequence"/>
</dbReference>
<evidence type="ECO:0000256" key="1">
    <source>
        <dbReference type="ARBA" id="ARBA00010876"/>
    </source>
</evidence>
<sequence length="201" mass="22998">MHILYEDKHLLVIDKPSGLLSQQGSLDDSVPHRLLKDYAYVGLVHRLDQATSGVMMMALNKKAHGHLAKQFQDRKTFKVYQARVFGSLPGERGQIDLPLRCDWPNRPKQEVHIEGKSSLTHWQCIERSQHWSRVALIPHTGRSHQLRVHMAAMGYPILGDRFYAHHEAKSMAKRLNLHAASLAVNHPISGKRMRFFSSVPF</sequence>
<dbReference type="InterPro" id="IPR050188">
    <property type="entry name" value="RluA_PseudoU_synthase"/>
</dbReference>
<dbReference type="EMBL" id="AAQH01000013">
    <property type="protein sequence ID" value="EAT11808.1"/>
    <property type="molecule type" value="Genomic_DNA"/>
</dbReference>
<evidence type="ECO:0000313" key="11">
    <source>
        <dbReference type="EMBL" id="EAT11808.1"/>
    </source>
</evidence>
<evidence type="ECO:0000256" key="7">
    <source>
        <dbReference type="ARBA" id="ARBA00037305"/>
    </source>
</evidence>
<comment type="catalytic activity">
    <reaction evidence="9">
        <text>a uridine in RNA = a pseudouridine in RNA</text>
        <dbReference type="Rhea" id="RHEA:48348"/>
        <dbReference type="Rhea" id="RHEA-COMP:12068"/>
        <dbReference type="Rhea" id="RHEA-COMP:12069"/>
        <dbReference type="ChEBI" id="CHEBI:65314"/>
        <dbReference type="ChEBI" id="CHEBI:65315"/>
    </reaction>
</comment>
<keyword evidence="12" id="KW-1185">Reference proteome</keyword>
<evidence type="ECO:0000256" key="5">
    <source>
        <dbReference type="ARBA" id="ARBA00036184"/>
    </source>
</evidence>
<evidence type="ECO:0000256" key="9">
    <source>
        <dbReference type="RuleBase" id="RU362028"/>
    </source>
</evidence>
<comment type="catalytic activity">
    <reaction evidence="5">
        <text>uridine(32) in tRNA = pseudouridine(32) in tRNA</text>
        <dbReference type="Rhea" id="RHEA:42544"/>
        <dbReference type="Rhea" id="RHEA-COMP:10107"/>
        <dbReference type="Rhea" id="RHEA-COMP:10108"/>
        <dbReference type="ChEBI" id="CHEBI:65314"/>
        <dbReference type="ChEBI" id="CHEBI:65315"/>
        <dbReference type="EC" id="5.4.99.28"/>
    </reaction>
</comment>
<dbReference type="RefSeq" id="WP_007016409.1">
    <property type="nucleotide sequence ID" value="NZ_AAQH01000013.1"/>
</dbReference>
<evidence type="ECO:0000256" key="6">
    <source>
        <dbReference type="ARBA" id="ARBA00036916"/>
    </source>
</evidence>
<reference evidence="11 12" key="1">
    <citation type="submission" date="2006-03" db="EMBL/GenBank/DDBJ databases">
        <authorList>
            <person name="Pinhassi J."/>
            <person name="Pedros-Alio C."/>
            <person name="Ferriera S."/>
            <person name="Johnson J."/>
            <person name="Kravitz S."/>
            <person name="Halpern A."/>
            <person name="Remington K."/>
            <person name="Beeson K."/>
            <person name="Tran B."/>
            <person name="Rogers Y.-H."/>
            <person name="Friedman R."/>
            <person name="Venter J.C."/>
        </authorList>
    </citation>
    <scope>NUCLEOTIDE SEQUENCE [LARGE SCALE GENOMIC DNA]</scope>
    <source>
        <strain evidence="11 12">RED65</strain>
    </source>
</reference>
<dbReference type="AlphaFoldDB" id="Q1N0M5"/>
<proteinExistence type="inferred from homology"/>
<dbReference type="PANTHER" id="PTHR21600">
    <property type="entry name" value="MITOCHONDRIAL RNA PSEUDOURIDINE SYNTHASE"/>
    <property type="match status" value="1"/>
</dbReference>
<dbReference type="Gene3D" id="3.30.2350.10">
    <property type="entry name" value="Pseudouridine synthase"/>
    <property type="match status" value="1"/>
</dbReference>
<dbReference type="GO" id="GO:0000455">
    <property type="term" value="P:enzyme-directed rRNA pseudouridine synthesis"/>
    <property type="evidence" value="ECO:0007669"/>
    <property type="project" value="TreeGrafter"/>
</dbReference>
<dbReference type="CDD" id="cd02869">
    <property type="entry name" value="PseudoU_synth_RluA_like"/>
    <property type="match status" value="1"/>
</dbReference>
<dbReference type="HOGENOM" id="CLU_016902_11_1_6"/>
<comment type="function">
    <text evidence="9">Responsible for synthesis of pseudouridine from uracil.</text>
</comment>
<dbReference type="GO" id="GO:0003723">
    <property type="term" value="F:RNA binding"/>
    <property type="evidence" value="ECO:0007669"/>
    <property type="project" value="InterPro"/>
</dbReference>
<evidence type="ECO:0000256" key="4">
    <source>
        <dbReference type="ARBA" id="ARBA00023235"/>
    </source>
</evidence>
<gene>
    <name evidence="11" type="ORF">RED65_05459</name>
</gene>
<dbReference type="STRING" id="207949.RED65_05459"/>
<dbReference type="PANTHER" id="PTHR21600:SF91">
    <property type="entry name" value="DUAL-SPECIFICITY RNA PSEUDOURIDINE SYNTHASE RLUA"/>
    <property type="match status" value="1"/>
</dbReference>
<comment type="caution">
    <text evidence="11">The sequence shown here is derived from an EMBL/GenBank/DDBJ whole genome shotgun (WGS) entry which is preliminary data.</text>
</comment>